<feature type="domain" description="PUA" evidence="10">
    <location>
        <begin position="297"/>
        <end position="341"/>
    </location>
</feature>
<feature type="binding site" evidence="8">
    <location>
        <position position="139"/>
    </location>
    <ligand>
        <name>substrate</name>
    </ligand>
</feature>
<dbReference type="GO" id="GO:0005524">
    <property type="term" value="F:ATP binding"/>
    <property type="evidence" value="ECO:0007669"/>
    <property type="project" value="UniProtKB-KW"/>
</dbReference>
<dbReference type="InterPro" id="IPR036974">
    <property type="entry name" value="PUA_sf"/>
</dbReference>
<dbReference type="SUPFAM" id="SSF88697">
    <property type="entry name" value="PUA domain-like"/>
    <property type="match status" value="1"/>
</dbReference>
<comment type="catalytic activity">
    <reaction evidence="8">
        <text>L-glutamate + ATP = L-glutamyl 5-phosphate + ADP</text>
        <dbReference type="Rhea" id="RHEA:14877"/>
        <dbReference type="ChEBI" id="CHEBI:29985"/>
        <dbReference type="ChEBI" id="CHEBI:30616"/>
        <dbReference type="ChEBI" id="CHEBI:58274"/>
        <dbReference type="ChEBI" id="CHEBI:456216"/>
        <dbReference type="EC" id="2.7.2.11"/>
    </reaction>
</comment>
<dbReference type="InterPro" id="IPR001048">
    <property type="entry name" value="Asp/Glu/Uridylate_kinase"/>
</dbReference>
<evidence type="ECO:0000313" key="12">
    <source>
        <dbReference type="Proteomes" id="UP000228568"/>
    </source>
</evidence>
<dbReference type="InterPro" id="IPR011529">
    <property type="entry name" value="Glu_5kinase"/>
</dbReference>
<sequence>MNQIKYKKIVVKVGTNVITKDNGLLDIPMMKKIIIQLVKLKKLGVEVILVSSGAMGAGKSVVKLDKKTDEVGRRQVLASVGQVELMNVYKRILSKHKFISAQILSTKEDFRDRNHYMNMRNCFSSLSKDNIIPIVNENDVVSITELMFTDNDELAGLISAMMNVDALFLLTNVDGVYDGNPEDKTSRIIHTIEPSAPRRQFATPQISKFGRGGMMTKSKIARKLSNLGIITHIVNGKKNGVILDLFAGDEIGTTFLSIKKISNVKKRLAHAYGQEKGTAYLNELATNIFSNPDRPLSLLPVGVTKITGKFEKGDIIKIIGSRQEEIGLGIAQYGFDTAHSLIGQKGHRALIHYDYLFLNL</sequence>
<feature type="domain" description="Aspartate/glutamate/uridylate kinase" evidence="9">
    <location>
        <begin position="7"/>
        <end position="235"/>
    </location>
</feature>
<feature type="binding site" evidence="8">
    <location>
        <position position="151"/>
    </location>
    <ligand>
        <name>substrate</name>
    </ligand>
</feature>
<dbReference type="Gene3D" id="3.40.1160.10">
    <property type="entry name" value="Acetylglutamate kinase-like"/>
    <property type="match status" value="1"/>
</dbReference>
<dbReference type="AlphaFoldDB" id="A0A2M7V6C3"/>
<evidence type="ECO:0000259" key="9">
    <source>
        <dbReference type="Pfam" id="PF00696"/>
    </source>
</evidence>
<feature type="binding site" evidence="8">
    <location>
        <position position="52"/>
    </location>
    <ligand>
        <name>substrate</name>
    </ligand>
</feature>
<keyword evidence="2 8" id="KW-0028">Amino-acid biosynthesis</keyword>
<keyword evidence="3 8" id="KW-0641">Proline biosynthesis</keyword>
<dbReference type="UniPathway" id="UPA00098">
    <property type="reaction ID" value="UER00359"/>
</dbReference>
<evidence type="ECO:0000256" key="1">
    <source>
        <dbReference type="ARBA" id="ARBA00022490"/>
    </source>
</evidence>
<dbReference type="PIRSF" id="PIRSF000729">
    <property type="entry name" value="GK"/>
    <property type="match status" value="1"/>
</dbReference>
<dbReference type="Gene3D" id="2.30.130.10">
    <property type="entry name" value="PUA domain"/>
    <property type="match status" value="1"/>
</dbReference>
<comment type="caution">
    <text evidence="8">Lacks conserved residue(s) required for the propagation of feature annotation.</text>
</comment>
<protein>
    <recommendedName>
        <fullName evidence="8">Glutamate 5-kinase</fullName>
        <ecNumber evidence="8">2.7.2.11</ecNumber>
    </recommendedName>
    <alternativeName>
        <fullName evidence="8">Gamma-glutamyl kinase</fullName>
        <shortName evidence="8">GK</shortName>
    </alternativeName>
</protein>
<evidence type="ECO:0000256" key="8">
    <source>
        <dbReference type="HAMAP-Rule" id="MF_00456"/>
    </source>
</evidence>
<evidence type="ECO:0000313" key="11">
    <source>
        <dbReference type="EMBL" id="PIZ94215.1"/>
    </source>
</evidence>
<proteinExistence type="inferred from homology"/>
<dbReference type="InterPro" id="IPR036393">
    <property type="entry name" value="AceGlu_kinase-like_sf"/>
</dbReference>
<dbReference type="Pfam" id="PF01472">
    <property type="entry name" value="PUA"/>
    <property type="match status" value="1"/>
</dbReference>
<keyword evidence="5 8" id="KW-0547">Nucleotide-binding</keyword>
<feature type="binding site" evidence="8">
    <location>
        <position position="12"/>
    </location>
    <ligand>
        <name>ATP</name>
        <dbReference type="ChEBI" id="CHEBI:30616"/>
    </ligand>
</feature>
<evidence type="ECO:0000256" key="7">
    <source>
        <dbReference type="ARBA" id="ARBA00022840"/>
    </source>
</evidence>
<dbReference type="PRINTS" id="PR00474">
    <property type="entry name" value="GLU5KINASE"/>
</dbReference>
<comment type="caution">
    <text evidence="11">The sequence shown here is derived from an EMBL/GenBank/DDBJ whole genome shotgun (WGS) entry which is preliminary data.</text>
</comment>
<reference evidence="12" key="1">
    <citation type="submission" date="2017-09" db="EMBL/GenBank/DDBJ databases">
        <title>Depth-based differentiation of microbial function through sediment-hosted aquifers and enrichment of novel symbionts in the deep terrestrial subsurface.</title>
        <authorList>
            <person name="Probst A.J."/>
            <person name="Ladd B."/>
            <person name="Jarett J.K."/>
            <person name="Geller-Mcgrath D.E."/>
            <person name="Sieber C.M.K."/>
            <person name="Emerson J.B."/>
            <person name="Anantharaman K."/>
            <person name="Thomas B.C."/>
            <person name="Malmstrom R."/>
            <person name="Stieglmeier M."/>
            <person name="Klingl A."/>
            <person name="Woyke T."/>
            <person name="Ryan C.M."/>
            <person name="Banfield J.F."/>
        </authorList>
    </citation>
    <scope>NUCLEOTIDE SEQUENCE [LARGE SCALE GENOMIC DNA]</scope>
</reference>
<dbReference type="FunFam" id="3.40.1160.10:FF:000006">
    <property type="entry name" value="Glutamate 5-kinase"/>
    <property type="match status" value="1"/>
</dbReference>
<dbReference type="PANTHER" id="PTHR43654:SF1">
    <property type="entry name" value="ISOPENTENYL PHOSPHATE KINASE"/>
    <property type="match status" value="1"/>
</dbReference>
<evidence type="ECO:0000256" key="3">
    <source>
        <dbReference type="ARBA" id="ARBA00022650"/>
    </source>
</evidence>
<accession>A0A2M7V6C3</accession>
<dbReference type="GO" id="GO:0004349">
    <property type="term" value="F:glutamate 5-kinase activity"/>
    <property type="evidence" value="ECO:0007669"/>
    <property type="project" value="UniProtKB-UniRule"/>
</dbReference>
<dbReference type="Pfam" id="PF00696">
    <property type="entry name" value="AA_kinase"/>
    <property type="match status" value="1"/>
</dbReference>
<evidence type="ECO:0000259" key="10">
    <source>
        <dbReference type="Pfam" id="PF01472"/>
    </source>
</evidence>
<evidence type="ECO:0000256" key="4">
    <source>
        <dbReference type="ARBA" id="ARBA00022679"/>
    </source>
</evidence>
<comment type="function">
    <text evidence="8">Catalyzes the transfer of a phosphate group to glutamate to form L-glutamate 5-phosphate.</text>
</comment>
<dbReference type="GO" id="GO:0003723">
    <property type="term" value="F:RNA binding"/>
    <property type="evidence" value="ECO:0007669"/>
    <property type="project" value="InterPro"/>
</dbReference>
<dbReference type="GO" id="GO:0055129">
    <property type="term" value="P:L-proline biosynthetic process"/>
    <property type="evidence" value="ECO:0007669"/>
    <property type="project" value="UniProtKB-UniRule"/>
</dbReference>
<dbReference type="InterPro" id="IPR041739">
    <property type="entry name" value="G5K_ProB"/>
</dbReference>
<dbReference type="SUPFAM" id="SSF53633">
    <property type="entry name" value="Carbamate kinase-like"/>
    <property type="match status" value="1"/>
</dbReference>
<dbReference type="PANTHER" id="PTHR43654">
    <property type="entry name" value="GLUTAMATE 5-KINASE"/>
    <property type="match status" value="1"/>
</dbReference>
<organism evidence="11 12">
    <name type="scientific">Candidatus Magasanikbacteria bacterium CG_4_10_14_0_2_um_filter_37_12</name>
    <dbReference type="NCBI Taxonomy" id="1974637"/>
    <lineage>
        <taxon>Bacteria</taxon>
        <taxon>Candidatus Magasanikiibacteriota</taxon>
    </lineage>
</organism>
<gene>
    <name evidence="8 11" type="primary">proB</name>
    <name evidence="11" type="ORF">COX81_04160</name>
</gene>
<evidence type="ECO:0000256" key="2">
    <source>
        <dbReference type="ARBA" id="ARBA00022605"/>
    </source>
</evidence>
<dbReference type="GO" id="GO:0005829">
    <property type="term" value="C:cytosol"/>
    <property type="evidence" value="ECO:0007669"/>
    <property type="project" value="TreeGrafter"/>
</dbReference>
<dbReference type="InterPro" id="IPR005715">
    <property type="entry name" value="Glu_5kinase/COase_Synthase"/>
</dbReference>
<dbReference type="NCBIfam" id="TIGR01027">
    <property type="entry name" value="proB"/>
    <property type="match status" value="1"/>
</dbReference>
<comment type="subcellular location">
    <subcellularLocation>
        <location evidence="8">Cytoplasm</location>
    </subcellularLocation>
</comment>
<keyword evidence="6 8" id="KW-0418">Kinase</keyword>
<keyword evidence="4 8" id="KW-0808">Transferase</keyword>
<keyword evidence="7 8" id="KW-0067">ATP-binding</keyword>
<dbReference type="CDD" id="cd04242">
    <property type="entry name" value="AAK_G5K_ProB"/>
    <property type="match status" value="1"/>
</dbReference>
<dbReference type="InterPro" id="IPR002478">
    <property type="entry name" value="PUA"/>
</dbReference>
<dbReference type="Proteomes" id="UP000228568">
    <property type="component" value="Unassembled WGS sequence"/>
</dbReference>
<evidence type="ECO:0000256" key="5">
    <source>
        <dbReference type="ARBA" id="ARBA00022741"/>
    </source>
</evidence>
<dbReference type="PROSITE" id="PS50890">
    <property type="entry name" value="PUA"/>
    <property type="match status" value="1"/>
</dbReference>
<comment type="similarity">
    <text evidence="8">Belongs to the glutamate 5-kinase family.</text>
</comment>
<dbReference type="HAMAP" id="MF_00456">
    <property type="entry name" value="ProB"/>
    <property type="match status" value="1"/>
</dbReference>
<dbReference type="InterPro" id="IPR001057">
    <property type="entry name" value="Glu/AcGlu_kinase"/>
</dbReference>
<comment type="pathway">
    <text evidence="8">Amino-acid biosynthesis; L-proline biosynthesis; L-glutamate 5-semialdehyde from L-glutamate: step 1/2.</text>
</comment>
<name>A0A2M7V6C3_9BACT</name>
<evidence type="ECO:0000256" key="6">
    <source>
        <dbReference type="ARBA" id="ARBA00022777"/>
    </source>
</evidence>
<keyword evidence="1 8" id="KW-0963">Cytoplasm</keyword>
<dbReference type="EMBL" id="PFPK01000048">
    <property type="protein sequence ID" value="PIZ94215.1"/>
    <property type="molecule type" value="Genomic_DNA"/>
</dbReference>
<dbReference type="EC" id="2.7.2.11" evidence="8"/>
<dbReference type="InterPro" id="IPR015947">
    <property type="entry name" value="PUA-like_sf"/>
</dbReference>